<gene>
    <name evidence="2" type="ORF">GGQ60_001319</name>
</gene>
<sequence>MLLLFFSFADSFASDQEESPPSNQKPASTAKN</sequence>
<feature type="compositionally biased region" description="Polar residues" evidence="1">
    <location>
        <begin position="19"/>
        <end position="32"/>
    </location>
</feature>
<reference evidence="2 3" key="1">
    <citation type="submission" date="2020-08" db="EMBL/GenBank/DDBJ databases">
        <title>Genomic Encyclopedia of Type Strains, Phase IV (KMG-IV): sequencing the most valuable type-strain genomes for metagenomic binning, comparative biology and taxonomic classification.</title>
        <authorList>
            <person name="Goeker M."/>
        </authorList>
    </citation>
    <scope>NUCLEOTIDE SEQUENCE [LARGE SCALE GENOMIC DNA]</scope>
    <source>
        <strain evidence="2 3">DSM 100774</strain>
    </source>
</reference>
<accession>A0A7W6P4B2</accession>
<organism evidence="2 3">
    <name type="scientific">Pedobacter zeae</name>
    <dbReference type="NCBI Taxonomy" id="1737356"/>
    <lineage>
        <taxon>Bacteria</taxon>
        <taxon>Pseudomonadati</taxon>
        <taxon>Bacteroidota</taxon>
        <taxon>Sphingobacteriia</taxon>
        <taxon>Sphingobacteriales</taxon>
        <taxon>Sphingobacteriaceae</taxon>
        <taxon>Pedobacter</taxon>
    </lineage>
</organism>
<feature type="region of interest" description="Disordered" evidence="1">
    <location>
        <begin position="13"/>
        <end position="32"/>
    </location>
</feature>
<proteinExistence type="predicted"/>
<dbReference type="Proteomes" id="UP000532273">
    <property type="component" value="Unassembled WGS sequence"/>
</dbReference>
<comment type="caution">
    <text evidence="2">The sequence shown here is derived from an EMBL/GenBank/DDBJ whole genome shotgun (WGS) entry which is preliminary data.</text>
</comment>
<evidence type="ECO:0000313" key="2">
    <source>
        <dbReference type="EMBL" id="MBB4107359.1"/>
    </source>
</evidence>
<dbReference type="AlphaFoldDB" id="A0A7W6P4B2"/>
<dbReference type="EMBL" id="JACIEF010000001">
    <property type="protein sequence ID" value="MBB4107359.1"/>
    <property type="molecule type" value="Genomic_DNA"/>
</dbReference>
<evidence type="ECO:0000256" key="1">
    <source>
        <dbReference type="SAM" id="MobiDB-lite"/>
    </source>
</evidence>
<name>A0A7W6P4B2_9SPHI</name>
<evidence type="ECO:0000313" key="3">
    <source>
        <dbReference type="Proteomes" id="UP000532273"/>
    </source>
</evidence>
<protein>
    <submittedName>
        <fullName evidence="2">Uncharacterized protein</fullName>
    </submittedName>
</protein>